<name>A0A5J4Q7Y7_9ZZZZ</name>
<dbReference type="Pfam" id="PF07715">
    <property type="entry name" value="Plug"/>
    <property type="match status" value="1"/>
</dbReference>
<accession>A0A5J4Q7Y7</accession>
<organism evidence="2">
    <name type="scientific">termite gut metagenome</name>
    <dbReference type="NCBI Taxonomy" id="433724"/>
    <lineage>
        <taxon>unclassified sequences</taxon>
        <taxon>metagenomes</taxon>
        <taxon>organismal metagenomes</taxon>
    </lineage>
</organism>
<dbReference type="Gene3D" id="2.170.130.10">
    <property type="entry name" value="TonB-dependent receptor, plug domain"/>
    <property type="match status" value="1"/>
</dbReference>
<feature type="domain" description="TonB-dependent receptor plug" evidence="1">
    <location>
        <begin position="44"/>
        <end position="104"/>
    </location>
</feature>
<evidence type="ECO:0000313" key="2">
    <source>
        <dbReference type="EMBL" id="KAA6317562.1"/>
    </source>
</evidence>
<gene>
    <name evidence="2" type="ORF">EZS27_032302</name>
</gene>
<dbReference type="InterPro" id="IPR037066">
    <property type="entry name" value="Plug_dom_sf"/>
</dbReference>
<protein>
    <recommendedName>
        <fullName evidence="1">TonB-dependent receptor plug domain-containing protein</fullName>
    </recommendedName>
</protein>
<comment type="caution">
    <text evidence="2">The sequence shown here is derived from an EMBL/GenBank/DDBJ whole genome shotgun (WGS) entry which is preliminary data.</text>
</comment>
<dbReference type="EMBL" id="SNRY01004482">
    <property type="protein sequence ID" value="KAA6317562.1"/>
    <property type="molecule type" value="Genomic_DNA"/>
</dbReference>
<reference evidence="2" key="1">
    <citation type="submission" date="2019-03" db="EMBL/GenBank/DDBJ databases">
        <title>Single cell metagenomics reveals metabolic interactions within the superorganism composed of flagellate Streblomastix strix and complex community of Bacteroidetes bacteria on its surface.</title>
        <authorList>
            <person name="Treitli S.C."/>
            <person name="Kolisko M."/>
            <person name="Husnik F."/>
            <person name="Keeling P."/>
            <person name="Hampl V."/>
        </authorList>
    </citation>
    <scope>NUCLEOTIDE SEQUENCE</scope>
    <source>
        <strain evidence="2">STM</strain>
    </source>
</reference>
<dbReference type="InterPro" id="IPR012910">
    <property type="entry name" value="Plug_dom"/>
</dbReference>
<proteinExistence type="predicted"/>
<dbReference type="AlphaFoldDB" id="A0A5J4Q7Y7"/>
<evidence type="ECO:0000259" key="1">
    <source>
        <dbReference type="Pfam" id="PF07715"/>
    </source>
</evidence>
<sequence length="181" mass="19586">MLTKSAVSLEEVSITGSKSPLNTPQMGILSLSRESIKHIPTIFGEVDVIKALQTQPGVSAGTEGLSGMYVRGGNDDENLYMLDGIPIYKITHLGGLFSALNVEAVIVKGKTSFAASVRRSWLDVLSVPALAIMNQKSKSKGEKTFGGYAFTDANLKINHIFNNRSSTYLMFYYGNDNTVLS</sequence>
<dbReference type="SUPFAM" id="SSF56935">
    <property type="entry name" value="Porins"/>
    <property type="match status" value="1"/>
</dbReference>